<evidence type="ECO:0000256" key="3">
    <source>
        <dbReference type="SAM" id="SignalP"/>
    </source>
</evidence>
<dbReference type="GO" id="GO:0032153">
    <property type="term" value="C:cell division site"/>
    <property type="evidence" value="ECO:0007669"/>
    <property type="project" value="TreeGrafter"/>
</dbReference>
<dbReference type="EMBL" id="FNVQ01000002">
    <property type="protein sequence ID" value="SEG60285.1"/>
    <property type="molecule type" value="Genomic_DNA"/>
</dbReference>
<dbReference type="PANTHER" id="PTHR21666">
    <property type="entry name" value="PEPTIDASE-RELATED"/>
    <property type="match status" value="1"/>
</dbReference>
<proteinExistence type="inferred from homology"/>
<dbReference type="InterPro" id="IPR036779">
    <property type="entry name" value="LysM_dom_sf"/>
</dbReference>
<dbReference type="Gene3D" id="3.10.350.10">
    <property type="entry name" value="LysM domain"/>
    <property type="match status" value="1"/>
</dbReference>
<accession>A0A1H6BIT5</accession>
<dbReference type="CDD" id="cd12797">
    <property type="entry name" value="M23_peptidase"/>
    <property type="match status" value="1"/>
</dbReference>
<dbReference type="InterPro" id="IPR011055">
    <property type="entry name" value="Dup_hybrid_motif"/>
</dbReference>
<keyword evidence="6" id="KW-1185">Reference proteome</keyword>
<dbReference type="InterPro" id="IPR050570">
    <property type="entry name" value="Cell_wall_metabolism_enzyme"/>
</dbReference>
<dbReference type="Proteomes" id="UP000236745">
    <property type="component" value="Unassembled WGS sequence"/>
</dbReference>
<keyword evidence="5" id="KW-0449">Lipoprotein</keyword>
<feature type="region of interest" description="Disordered" evidence="2">
    <location>
        <begin position="93"/>
        <end position="133"/>
    </location>
</feature>
<dbReference type="CDD" id="cd00118">
    <property type="entry name" value="LysM"/>
    <property type="match status" value="1"/>
</dbReference>
<dbReference type="SMART" id="SM00257">
    <property type="entry name" value="LysM"/>
    <property type="match status" value="1"/>
</dbReference>
<dbReference type="Pfam" id="PF01551">
    <property type="entry name" value="Peptidase_M23"/>
    <property type="match status" value="1"/>
</dbReference>
<dbReference type="SUPFAM" id="SSF51261">
    <property type="entry name" value="Duplicated hybrid motif"/>
    <property type="match status" value="1"/>
</dbReference>
<evidence type="ECO:0000313" key="5">
    <source>
        <dbReference type="EMBL" id="SEG60285.1"/>
    </source>
</evidence>
<dbReference type="GO" id="GO:0004222">
    <property type="term" value="F:metalloendopeptidase activity"/>
    <property type="evidence" value="ECO:0007669"/>
    <property type="project" value="TreeGrafter"/>
</dbReference>
<evidence type="ECO:0000256" key="1">
    <source>
        <dbReference type="ARBA" id="ARBA00038420"/>
    </source>
</evidence>
<feature type="signal peptide" evidence="3">
    <location>
        <begin position="1"/>
        <end position="28"/>
    </location>
</feature>
<comment type="similarity">
    <text evidence="1">Belongs to the E.coli NlpD/Haemophilus LppB family.</text>
</comment>
<evidence type="ECO:0000259" key="4">
    <source>
        <dbReference type="PROSITE" id="PS51782"/>
    </source>
</evidence>
<evidence type="ECO:0000313" key="6">
    <source>
        <dbReference type="Proteomes" id="UP000236745"/>
    </source>
</evidence>
<sequence>MRGLMRNLQRLIVVAAACTLVACSGGYAPVTDQSMGSRYNGPVPSTYTVSRGDTLYSIAWRYGLDFKSVARLNGIDNRYIIYPGQKLRLKGQAVASSSRSSGTKKTTPAQTPSTASTPKSSAKPMPTPAVASSEIQWRWPTQGRLIGGYSAGSSPNKGIDLAGNTGDPVYAAASGTVVYAGSGLLGYGNLVILNHNRQYLSAYAHNSRILVKESDSVKVGDKIAELGNTGANRPMLHFEIRRDGKPVNPLQYLPKKE</sequence>
<evidence type="ECO:0000256" key="2">
    <source>
        <dbReference type="SAM" id="MobiDB-lite"/>
    </source>
</evidence>
<dbReference type="PANTHER" id="PTHR21666:SF263">
    <property type="entry name" value="MUREIN HYDROLASE ACTIVATOR NLPD"/>
    <property type="match status" value="1"/>
</dbReference>
<dbReference type="PROSITE" id="PS51257">
    <property type="entry name" value="PROKAR_LIPOPROTEIN"/>
    <property type="match status" value="1"/>
</dbReference>
<dbReference type="PROSITE" id="PS51782">
    <property type="entry name" value="LYSM"/>
    <property type="match status" value="1"/>
</dbReference>
<organism evidence="5 6">
    <name type="scientific">Marinobacterium lutimaris</name>
    <dbReference type="NCBI Taxonomy" id="568106"/>
    <lineage>
        <taxon>Bacteria</taxon>
        <taxon>Pseudomonadati</taxon>
        <taxon>Pseudomonadota</taxon>
        <taxon>Gammaproteobacteria</taxon>
        <taxon>Oceanospirillales</taxon>
        <taxon>Oceanospirillaceae</taxon>
        <taxon>Marinobacterium</taxon>
    </lineage>
</organism>
<protein>
    <submittedName>
        <fullName evidence="5">Lipoprotein NlpD</fullName>
    </submittedName>
</protein>
<dbReference type="GO" id="GO:0009279">
    <property type="term" value="C:cell outer membrane"/>
    <property type="evidence" value="ECO:0007669"/>
    <property type="project" value="TreeGrafter"/>
</dbReference>
<dbReference type="AlphaFoldDB" id="A0A1H6BIT5"/>
<feature type="domain" description="LysM" evidence="4">
    <location>
        <begin position="45"/>
        <end position="89"/>
    </location>
</feature>
<dbReference type="InterPro" id="IPR016047">
    <property type="entry name" value="M23ase_b-sheet_dom"/>
</dbReference>
<reference evidence="5 6" key="1">
    <citation type="submission" date="2016-10" db="EMBL/GenBank/DDBJ databases">
        <authorList>
            <person name="de Groot N.N."/>
        </authorList>
    </citation>
    <scope>NUCLEOTIDE SEQUENCE [LARGE SCALE GENOMIC DNA]</scope>
    <source>
        <strain evidence="5 6">DSM 22012</strain>
    </source>
</reference>
<dbReference type="Gene3D" id="2.70.70.10">
    <property type="entry name" value="Glucose Permease (Domain IIA)"/>
    <property type="match status" value="1"/>
</dbReference>
<feature type="compositionally biased region" description="Low complexity" evidence="2">
    <location>
        <begin position="96"/>
        <end position="124"/>
    </location>
</feature>
<gene>
    <name evidence="5" type="ORF">SAMN05444390_102662</name>
</gene>
<dbReference type="Pfam" id="PF01476">
    <property type="entry name" value="LysM"/>
    <property type="match status" value="1"/>
</dbReference>
<feature type="chain" id="PRO_5009293752" evidence="3">
    <location>
        <begin position="29"/>
        <end position="257"/>
    </location>
</feature>
<keyword evidence="3" id="KW-0732">Signal</keyword>
<name>A0A1H6BIT5_9GAMM</name>
<dbReference type="InterPro" id="IPR018392">
    <property type="entry name" value="LysM"/>
</dbReference>